<dbReference type="SUPFAM" id="SSF53335">
    <property type="entry name" value="S-adenosyl-L-methionine-dependent methyltransferases"/>
    <property type="match status" value="1"/>
</dbReference>
<comment type="similarity">
    <text evidence="4">Belongs to the class I-like SAM-binding methyltransferase superfamily. MenG/UbiE family.</text>
</comment>
<keyword evidence="3 4" id="KW-0949">S-adenosyl-L-methionine</keyword>
<dbReference type="GO" id="GO:0009234">
    <property type="term" value="P:menaquinone biosynthetic process"/>
    <property type="evidence" value="ECO:0007669"/>
    <property type="project" value="UniProtKB-UniRule"/>
</dbReference>
<dbReference type="RefSeq" id="WP_023054249.1">
    <property type="nucleotide sequence ID" value="NZ_AWXA01000048.1"/>
</dbReference>
<proteinExistence type="inferred from homology"/>
<feature type="binding site" evidence="4">
    <location>
        <position position="61"/>
    </location>
    <ligand>
        <name>S-adenosyl-L-methionine</name>
        <dbReference type="ChEBI" id="CHEBI:59789"/>
    </ligand>
</feature>
<dbReference type="InterPro" id="IPR029063">
    <property type="entry name" value="SAM-dependent_MTases_sf"/>
</dbReference>
<comment type="catalytic activity">
    <reaction evidence="4">
        <text>a 2-demethylmenaquinol + S-adenosyl-L-methionine = a menaquinol + S-adenosyl-L-homocysteine + H(+)</text>
        <dbReference type="Rhea" id="RHEA:42640"/>
        <dbReference type="Rhea" id="RHEA-COMP:9539"/>
        <dbReference type="Rhea" id="RHEA-COMP:9563"/>
        <dbReference type="ChEBI" id="CHEBI:15378"/>
        <dbReference type="ChEBI" id="CHEBI:18151"/>
        <dbReference type="ChEBI" id="CHEBI:55437"/>
        <dbReference type="ChEBI" id="CHEBI:57856"/>
        <dbReference type="ChEBI" id="CHEBI:59789"/>
        <dbReference type="EC" id="2.1.1.163"/>
    </reaction>
</comment>
<dbReference type="STRING" id="1111454.HMPREF1250_0634"/>
<keyword evidence="5" id="KW-0830">Ubiquinone</keyword>
<feature type="binding site" evidence="4">
    <location>
        <position position="81"/>
    </location>
    <ligand>
        <name>S-adenosyl-L-methionine</name>
        <dbReference type="ChEBI" id="CHEBI:59789"/>
    </ligand>
</feature>
<dbReference type="GO" id="GO:0043770">
    <property type="term" value="F:demethylmenaquinone methyltransferase activity"/>
    <property type="evidence" value="ECO:0007669"/>
    <property type="project" value="UniProtKB-UniRule"/>
</dbReference>
<dbReference type="GO" id="GO:0032259">
    <property type="term" value="P:methylation"/>
    <property type="evidence" value="ECO:0007669"/>
    <property type="project" value="UniProtKB-KW"/>
</dbReference>
<organism evidence="5 6">
    <name type="scientific">Megasphaera vaginalis</name>
    <name type="common">ex Srinivasan et al. 2021</name>
    <dbReference type="NCBI Taxonomy" id="1111454"/>
    <lineage>
        <taxon>Bacteria</taxon>
        <taxon>Bacillati</taxon>
        <taxon>Bacillota</taxon>
        <taxon>Negativicutes</taxon>
        <taxon>Veillonellales</taxon>
        <taxon>Veillonellaceae</taxon>
        <taxon>Megasphaera</taxon>
    </lineage>
</organism>
<keyword evidence="1 4" id="KW-0489">Methyltransferase</keyword>
<dbReference type="CDD" id="cd02440">
    <property type="entry name" value="AdoMet_MTases"/>
    <property type="match status" value="1"/>
</dbReference>
<sequence>MTDATKKEKVYAVFERISRTYDQGNTYISLGMSGKWKKQFIARIADETEAGGPILDVCTGTGDIAVALARSRPDCMITGLDFSPAMLRLARAKGENSPNLRWLQGDAMHLPFKDNAFSAACISFGLRNTTDYLQVLREMARVVKKNGAVYCLDSFVPDITLVKPFYSLYFKYLMPVIGGGLRHRQEYTWLWQSTQDFISINELAALFTQAGLTDIQIKRVLFGACAMHTGKNKT</sequence>
<evidence type="ECO:0000313" key="5">
    <source>
        <dbReference type="EMBL" id="ERT58014.1"/>
    </source>
</evidence>
<evidence type="ECO:0000256" key="4">
    <source>
        <dbReference type="HAMAP-Rule" id="MF_01813"/>
    </source>
</evidence>
<dbReference type="NCBIfam" id="TIGR01934">
    <property type="entry name" value="MenG_MenH_UbiE"/>
    <property type="match status" value="1"/>
</dbReference>
<dbReference type="OrthoDB" id="9808140at2"/>
<comment type="function">
    <text evidence="4">Methyltransferase required for the conversion of demethylmenaquinol (DMKH2) to menaquinol (MKH2).</text>
</comment>
<dbReference type="Proteomes" id="UP000017090">
    <property type="component" value="Unassembled WGS sequence"/>
</dbReference>
<evidence type="ECO:0000256" key="2">
    <source>
        <dbReference type="ARBA" id="ARBA00022679"/>
    </source>
</evidence>
<dbReference type="EC" id="2.1.1.163" evidence="4"/>
<dbReference type="PANTHER" id="PTHR43591:SF24">
    <property type="entry name" value="2-METHOXY-6-POLYPRENYL-1,4-BENZOQUINOL METHYLASE, MITOCHONDRIAL"/>
    <property type="match status" value="1"/>
</dbReference>
<dbReference type="EMBL" id="AWXA01000048">
    <property type="protein sequence ID" value="ERT58014.1"/>
    <property type="molecule type" value="Genomic_DNA"/>
</dbReference>
<accession>U7UGL7</accession>
<evidence type="ECO:0000256" key="1">
    <source>
        <dbReference type="ARBA" id="ARBA00022603"/>
    </source>
</evidence>
<dbReference type="Gene3D" id="3.40.50.150">
    <property type="entry name" value="Vaccinia Virus protein VP39"/>
    <property type="match status" value="1"/>
</dbReference>
<comment type="caution">
    <text evidence="5">The sequence shown here is derived from an EMBL/GenBank/DDBJ whole genome shotgun (WGS) entry which is preliminary data.</text>
</comment>
<reference evidence="5 6" key="1">
    <citation type="submission" date="2013-09" db="EMBL/GenBank/DDBJ databases">
        <authorList>
            <person name="Durkin A.S."/>
            <person name="Haft D.R."/>
            <person name="McCorrison J."/>
            <person name="Torralba M."/>
            <person name="Gillis M."/>
            <person name="Haft D.H."/>
            <person name="Methe B."/>
            <person name="Sutton G."/>
            <person name="Nelson K.E."/>
        </authorList>
    </citation>
    <scope>NUCLEOTIDE SEQUENCE [LARGE SCALE GENOMIC DNA]</scope>
    <source>
        <strain evidence="5 6">BV3C16-1</strain>
    </source>
</reference>
<comment type="pathway">
    <text evidence="4">Quinol/quinone metabolism; menaquinone biosynthesis; menaquinol from 1,4-dihydroxy-2-naphthoate: step 2/2.</text>
</comment>
<dbReference type="Pfam" id="PF01209">
    <property type="entry name" value="Ubie_methyltran"/>
    <property type="match status" value="1"/>
</dbReference>
<evidence type="ECO:0000313" key="6">
    <source>
        <dbReference type="Proteomes" id="UP000017090"/>
    </source>
</evidence>
<dbReference type="HAMAP" id="MF_01813">
    <property type="entry name" value="MenG_UbiE_methyltr"/>
    <property type="match status" value="1"/>
</dbReference>
<dbReference type="UniPathway" id="UPA00079">
    <property type="reaction ID" value="UER00169"/>
</dbReference>
<keyword evidence="2 4" id="KW-0808">Transferase</keyword>
<dbReference type="PANTHER" id="PTHR43591">
    <property type="entry name" value="METHYLTRANSFERASE"/>
    <property type="match status" value="1"/>
</dbReference>
<evidence type="ECO:0000256" key="3">
    <source>
        <dbReference type="ARBA" id="ARBA00022691"/>
    </source>
</evidence>
<dbReference type="AlphaFoldDB" id="U7UGL7"/>
<keyword evidence="6" id="KW-1185">Reference proteome</keyword>
<feature type="binding site" evidence="4">
    <location>
        <position position="123"/>
    </location>
    <ligand>
        <name>S-adenosyl-L-methionine</name>
        <dbReference type="ChEBI" id="CHEBI:59789"/>
    </ligand>
</feature>
<gene>
    <name evidence="4" type="primary">menG</name>
    <name evidence="5" type="ORF">HMPREF1250_0634</name>
</gene>
<dbReference type="InterPro" id="IPR004033">
    <property type="entry name" value="UbiE/COQ5_MeTrFase"/>
</dbReference>
<feature type="binding site" evidence="4">
    <location>
        <begin position="106"/>
        <end position="107"/>
    </location>
    <ligand>
        <name>S-adenosyl-L-methionine</name>
        <dbReference type="ChEBI" id="CHEBI:59789"/>
    </ligand>
</feature>
<dbReference type="PROSITE" id="PS51608">
    <property type="entry name" value="SAM_MT_UBIE"/>
    <property type="match status" value="1"/>
</dbReference>
<keyword evidence="4" id="KW-0474">Menaquinone biosynthesis</keyword>
<name>U7UGL7_9FIRM</name>
<protein>
    <recommendedName>
        <fullName evidence="4">Demethylmenaquinone methyltransferase</fullName>
        <ecNumber evidence="4">2.1.1.163</ecNumber>
    </recommendedName>
</protein>
<dbReference type="eggNOG" id="COG2226">
    <property type="taxonomic scope" value="Bacteria"/>
</dbReference>
<dbReference type="PATRIC" id="fig|1111454.3.peg.1750"/>